<dbReference type="PANTHER" id="PTHR14927">
    <property type="entry name" value="NUCLEOLAR PROTEIN 10"/>
    <property type="match status" value="1"/>
</dbReference>
<feature type="region of interest" description="Disordered" evidence="8">
    <location>
        <begin position="671"/>
        <end position="692"/>
    </location>
</feature>
<evidence type="ECO:0000256" key="5">
    <source>
        <dbReference type="ARBA" id="ARBA00022737"/>
    </source>
</evidence>
<feature type="domain" description="NUC153" evidence="9">
    <location>
        <begin position="476"/>
        <end position="503"/>
    </location>
</feature>
<feature type="compositionally biased region" description="Polar residues" evidence="8">
    <location>
        <begin position="629"/>
        <end position="644"/>
    </location>
</feature>
<dbReference type="Proteomes" id="UP001378592">
    <property type="component" value="Unassembled WGS sequence"/>
</dbReference>
<evidence type="ECO:0000256" key="7">
    <source>
        <dbReference type="PROSITE-ProRule" id="PRU00221"/>
    </source>
</evidence>
<organism evidence="12 13">
    <name type="scientific">Gryllus longicercus</name>
    <dbReference type="NCBI Taxonomy" id="2509291"/>
    <lineage>
        <taxon>Eukaryota</taxon>
        <taxon>Metazoa</taxon>
        <taxon>Ecdysozoa</taxon>
        <taxon>Arthropoda</taxon>
        <taxon>Hexapoda</taxon>
        <taxon>Insecta</taxon>
        <taxon>Pterygota</taxon>
        <taxon>Neoptera</taxon>
        <taxon>Polyneoptera</taxon>
        <taxon>Orthoptera</taxon>
        <taxon>Ensifera</taxon>
        <taxon>Gryllidea</taxon>
        <taxon>Grylloidea</taxon>
        <taxon>Gryllidae</taxon>
        <taxon>Gryllinae</taxon>
        <taxon>Gryllus</taxon>
    </lineage>
</organism>
<feature type="compositionally biased region" description="Basic and acidic residues" evidence="8">
    <location>
        <begin position="546"/>
        <end position="586"/>
    </location>
</feature>
<gene>
    <name evidence="12" type="ORF">R5R35_006152</name>
</gene>
<dbReference type="InterPro" id="IPR056551">
    <property type="entry name" value="Beta-prop_NOL10_N"/>
</dbReference>
<dbReference type="PROSITE" id="PS50082">
    <property type="entry name" value="WD_REPEATS_2"/>
    <property type="match status" value="1"/>
</dbReference>
<feature type="compositionally biased region" description="Basic and acidic residues" evidence="8">
    <location>
        <begin position="525"/>
        <end position="537"/>
    </location>
</feature>
<evidence type="ECO:0000256" key="1">
    <source>
        <dbReference type="ARBA" id="ARBA00004604"/>
    </source>
</evidence>
<keyword evidence="13" id="KW-1185">Reference proteome</keyword>
<feature type="domain" description="Nucleolar protein 10-like second" evidence="10">
    <location>
        <begin position="368"/>
        <end position="416"/>
    </location>
</feature>
<evidence type="ECO:0000256" key="4">
    <source>
        <dbReference type="ARBA" id="ARBA00022574"/>
    </source>
</evidence>
<dbReference type="Pfam" id="PF08159">
    <property type="entry name" value="NUC153"/>
    <property type="match status" value="1"/>
</dbReference>
<keyword evidence="5" id="KW-0677">Repeat</keyword>
<reference evidence="12 13" key="1">
    <citation type="submission" date="2024-03" db="EMBL/GenBank/DDBJ databases">
        <title>The genome assembly and annotation of the cricket Gryllus longicercus Weissman &amp; Gray.</title>
        <authorList>
            <person name="Szrajer S."/>
            <person name="Gray D."/>
            <person name="Ylla G."/>
        </authorList>
    </citation>
    <scope>NUCLEOTIDE SEQUENCE [LARGE SCALE GENOMIC DNA]</scope>
    <source>
        <strain evidence="12">DAG 2021-001</strain>
        <tissue evidence="12">Whole body minus gut</tissue>
    </source>
</reference>
<feature type="compositionally biased region" description="Basic and acidic residues" evidence="8">
    <location>
        <begin position="646"/>
        <end position="659"/>
    </location>
</feature>
<dbReference type="EMBL" id="JAZDUA010000224">
    <property type="protein sequence ID" value="KAK7863611.1"/>
    <property type="molecule type" value="Genomic_DNA"/>
</dbReference>
<dbReference type="InterPro" id="IPR001680">
    <property type="entry name" value="WD40_rpt"/>
</dbReference>
<evidence type="ECO:0000256" key="2">
    <source>
        <dbReference type="ARBA" id="ARBA00005264"/>
    </source>
</evidence>
<dbReference type="AlphaFoldDB" id="A0AAN9Z3W5"/>
<keyword evidence="4 7" id="KW-0853">WD repeat</keyword>
<dbReference type="Gene3D" id="2.130.10.10">
    <property type="entry name" value="YVTN repeat-like/Quinoprotein amine dehydrogenase"/>
    <property type="match status" value="1"/>
</dbReference>
<feature type="compositionally biased region" description="Polar residues" evidence="8">
    <location>
        <begin position="677"/>
        <end position="692"/>
    </location>
</feature>
<keyword evidence="6" id="KW-0539">Nucleus</keyword>
<dbReference type="GO" id="GO:0032040">
    <property type="term" value="C:small-subunit processome"/>
    <property type="evidence" value="ECO:0007669"/>
    <property type="project" value="TreeGrafter"/>
</dbReference>
<accession>A0AAN9Z3W5</accession>
<dbReference type="SUPFAM" id="SSF50978">
    <property type="entry name" value="WD40 repeat-like"/>
    <property type="match status" value="1"/>
</dbReference>
<dbReference type="PANTHER" id="PTHR14927:SF0">
    <property type="entry name" value="NUCLEOLAR PROTEIN 10"/>
    <property type="match status" value="1"/>
</dbReference>
<dbReference type="GO" id="GO:0030686">
    <property type="term" value="C:90S preribosome"/>
    <property type="evidence" value="ECO:0007669"/>
    <property type="project" value="TreeGrafter"/>
</dbReference>
<feature type="region of interest" description="Disordered" evidence="8">
    <location>
        <begin position="625"/>
        <end position="659"/>
    </location>
</feature>
<dbReference type="FunFam" id="2.130.10.10:FF:001909">
    <property type="entry name" value="WD repeat, SAM and U-box domain-containing protein"/>
    <property type="match status" value="1"/>
</dbReference>
<dbReference type="InterPro" id="IPR036322">
    <property type="entry name" value="WD40_repeat_dom_sf"/>
</dbReference>
<dbReference type="Pfam" id="PF23098">
    <property type="entry name" value="Beta-prop_NOL10_N"/>
    <property type="match status" value="1"/>
</dbReference>
<feature type="repeat" description="WD" evidence="7">
    <location>
        <begin position="172"/>
        <end position="213"/>
    </location>
</feature>
<comment type="caution">
    <text evidence="12">The sequence shown here is derived from an EMBL/GenBank/DDBJ whole genome shotgun (WGS) entry which is preliminary data.</text>
</comment>
<evidence type="ECO:0000259" key="11">
    <source>
        <dbReference type="Pfam" id="PF23098"/>
    </source>
</evidence>
<sequence length="692" mass="79962">MQVSDPNNVKIYNLSAGKSLPDWLSEKKRRALQKKSVDIRRRIELIQDFEMPGVSTTVKVSPDGQYVLATGIYKPRVRCYDVNQLSMKFERCFDSEVVTFDVLSEDFSKLVFLHCDRYIEFHAAYGRYFRLRIPRFGRDMKYHYSSCDLFVVGAGPEVYRLNLERGQFLNSLVTEASEINRCAINPEHQLLVCGSREGRVEAWDTRVRKSVGSLDCAISCATDSQFEGFPSVTALQFQGALTMAVGTATGHILLYDLRANKPFLIKDHMYGLPILDLDFYSAQNFVLSMDRSILKIWDKNTGKPFTSIEATADFNNLCYVRDSGLMFIANENTKILTYYIPSMGPAPKWCSFLDALTEELEESKSETVYDDYKFVTKKELEELGLDHLIGTNLLRAYMHGYFLDFRLYKKAKSVADPFAFEEYKKKKIKSIIEEERGNRVKLHKLPSVNKELALKLMNTELGPKKKKKSVSNLLSDDRFKALFENPDFEVDKNAEEYRLLNPVLSRMERSREKVLKKQRVEKKVEEQEIELEGKASSDESSDSSSDDDRTWAEELRRQHRLVRTENRHQARAAEAEEKLENEKGSDGEAQQPKFYELGEGEVIRNGRIKVLKKQMKAPLGQRVVEESHYSTQTSISGGSRQMTFKVQKDKKSSKYDVMSREHYEERKKLVRSAKGIRTNSKLNNWMRRQNRS</sequence>
<dbReference type="SMART" id="SM00320">
    <property type="entry name" value="WD40"/>
    <property type="match status" value="3"/>
</dbReference>
<comment type="similarity">
    <text evidence="2">Belongs to the WD repeat NOL10/ENP2 family.</text>
</comment>
<evidence type="ECO:0000256" key="8">
    <source>
        <dbReference type="SAM" id="MobiDB-lite"/>
    </source>
</evidence>
<evidence type="ECO:0000259" key="10">
    <source>
        <dbReference type="Pfam" id="PF23097"/>
    </source>
</evidence>
<proteinExistence type="inferred from homology"/>
<evidence type="ECO:0000256" key="6">
    <source>
        <dbReference type="ARBA" id="ARBA00023242"/>
    </source>
</evidence>
<evidence type="ECO:0000313" key="12">
    <source>
        <dbReference type="EMBL" id="KAK7863611.1"/>
    </source>
</evidence>
<evidence type="ECO:0000313" key="13">
    <source>
        <dbReference type="Proteomes" id="UP001378592"/>
    </source>
</evidence>
<dbReference type="InterPro" id="IPR015943">
    <property type="entry name" value="WD40/YVTN_repeat-like_dom_sf"/>
</dbReference>
<comment type="subcellular location">
    <subcellularLocation>
        <location evidence="1">Nucleus</location>
        <location evidence="1">Nucleolus</location>
    </subcellularLocation>
</comment>
<protein>
    <recommendedName>
        <fullName evidence="3">Nucleolar protein 10</fullName>
    </recommendedName>
</protein>
<dbReference type="GO" id="GO:0000462">
    <property type="term" value="P:maturation of SSU-rRNA from tricistronic rRNA transcript (SSU-rRNA, 5.8S rRNA, LSU-rRNA)"/>
    <property type="evidence" value="ECO:0007669"/>
    <property type="project" value="TreeGrafter"/>
</dbReference>
<evidence type="ECO:0000256" key="3">
    <source>
        <dbReference type="ARBA" id="ARBA00015517"/>
    </source>
</evidence>
<dbReference type="Pfam" id="PF23097">
    <property type="entry name" value="NOL10_2nd"/>
    <property type="match status" value="1"/>
</dbReference>
<feature type="region of interest" description="Disordered" evidence="8">
    <location>
        <begin position="525"/>
        <end position="594"/>
    </location>
</feature>
<evidence type="ECO:0000259" key="9">
    <source>
        <dbReference type="Pfam" id="PF08159"/>
    </source>
</evidence>
<feature type="domain" description="Nucleolar protein 10-like N-terminal" evidence="11">
    <location>
        <begin position="1"/>
        <end position="364"/>
    </location>
</feature>
<name>A0AAN9Z3W5_9ORTH</name>
<dbReference type="InterPro" id="IPR056550">
    <property type="entry name" value="NOL10_2nd"/>
</dbReference>
<dbReference type="InterPro" id="IPR012580">
    <property type="entry name" value="NUC153"/>
</dbReference>
<dbReference type="InterPro" id="IPR040382">
    <property type="entry name" value="NOL10/Enp2"/>
</dbReference>